<gene>
    <name evidence="1" type="ORF">LTS18_012666</name>
</gene>
<evidence type="ECO:0000313" key="1">
    <source>
        <dbReference type="EMBL" id="KAK3063800.1"/>
    </source>
</evidence>
<protein>
    <submittedName>
        <fullName evidence="1">Uncharacterized protein</fullName>
    </submittedName>
</protein>
<organism evidence="1 2">
    <name type="scientific">Coniosporium uncinatum</name>
    <dbReference type="NCBI Taxonomy" id="93489"/>
    <lineage>
        <taxon>Eukaryota</taxon>
        <taxon>Fungi</taxon>
        <taxon>Dikarya</taxon>
        <taxon>Ascomycota</taxon>
        <taxon>Pezizomycotina</taxon>
        <taxon>Dothideomycetes</taxon>
        <taxon>Dothideomycetes incertae sedis</taxon>
        <taxon>Coniosporium</taxon>
    </lineage>
</organism>
<evidence type="ECO:0000313" key="2">
    <source>
        <dbReference type="Proteomes" id="UP001186974"/>
    </source>
</evidence>
<keyword evidence="2" id="KW-1185">Reference proteome</keyword>
<dbReference type="EMBL" id="JAWDJW010006716">
    <property type="protein sequence ID" value="KAK3063800.1"/>
    <property type="molecule type" value="Genomic_DNA"/>
</dbReference>
<comment type="caution">
    <text evidence="1">The sequence shown here is derived from an EMBL/GenBank/DDBJ whole genome shotgun (WGS) entry which is preliminary data.</text>
</comment>
<dbReference type="Proteomes" id="UP001186974">
    <property type="component" value="Unassembled WGS sequence"/>
</dbReference>
<reference evidence="1" key="1">
    <citation type="submission" date="2024-09" db="EMBL/GenBank/DDBJ databases">
        <title>Black Yeasts Isolated from many extreme environments.</title>
        <authorList>
            <person name="Coleine C."/>
            <person name="Stajich J.E."/>
            <person name="Selbmann L."/>
        </authorList>
    </citation>
    <scope>NUCLEOTIDE SEQUENCE</scope>
    <source>
        <strain evidence="1">CCFEE 5737</strain>
    </source>
</reference>
<proteinExistence type="predicted"/>
<sequence>MGPSREATETQDSEAKSVPPESGPHSVAVLPPLGTFPPLSSARLAVPFDPGKPASAQKDNVPVVEIPAFYIAPSTIPDDGDGLFAAEAFAKGTVLGEYTGPLVHDKDDDGLQEVTLGSSDQRTTRFRISADGAGGSSMLTYINYENRSRKQNVAFSYVEGIHRRKIVATASRKIAKGRELLAAYSPDTTWIFPTDSPSASMKGHYVAVIGQEDEEWVAKVTGVVSRNRLKVCWLYDPASLQLVPDGPFELIASNHEDKIPLHSVLHTIEVAEHCYSQGGLHGWYWYRFYDVVSGQISVSNHSKHTRSLHSRRNRDLGSTASSVKGSRKRTLSQEPSTAVPRKRHMNDAAEVAKAAAVDNVINDILALGSAALDEEL</sequence>
<name>A0ACC3D9G5_9PEZI</name>
<accession>A0ACC3D9G5</accession>